<feature type="chain" id="PRO_5047155100" description="DUF6160 domain-containing protein" evidence="1">
    <location>
        <begin position="22"/>
        <end position="427"/>
    </location>
</feature>
<name>A0ABY6N409_9ALTE</name>
<sequence length="427" mass="46144">MDTSTLLATSFLAIFTTSAVAELKAISDEGLSEISGQAYVSIDQTNHPTETNVEYTRVNVGMQVETLTRADKLELGTYHRWEHHPTNPSLNGTACHTCNGTEVGLEKVGSDILAEDFTLGYIHNEEYANRYKSVPMVAKYNQYGQLIKHDEGEIVPFEINDPFIEFARDKDTNDVIGVRIGFGDAKGILSGNILGLTGAIDVNIRDGVEELSEARKKQDGNIIESALTLLTPLLVAGGDLSAQAVLVDENGNPDAIRSSNIGMANGTEFTIAGADFLAATAVPILSDVGLLSSDSRAERVSWAGCGLFNLSPCYKIYVQSEDCAMLGIPTCFPLNNFQSLPIGKVKEINGRQYITDTVSGVFMSFQTRDVDWSTGPAGKQAMNEFVRATSGAFLNLPTGAVEVNLSEVYNGVQGVRREYIDRGVGLF</sequence>
<dbReference type="Proteomes" id="UP001163739">
    <property type="component" value="Chromosome"/>
</dbReference>
<dbReference type="RefSeq" id="WP_265048313.1">
    <property type="nucleotide sequence ID" value="NZ_CP100390.1"/>
</dbReference>
<accession>A0ABY6N409</accession>
<keyword evidence="4" id="KW-1185">Reference proteome</keyword>
<evidence type="ECO:0000313" key="3">
    <source>
        <dbReference type="EMBL" id="UZE96828.1"/>
    </source>
</evidence>
<evidence type="ECO:0000256" key="1">
    <source>
        <dbReference type="SAM" id="SignalP"/>
    </source>
</evidence>
<gene>
    <name evidence="3" type="ORF">NKI27_03495</name>
</gene>
<feature type="signal peptide" evidence="1">
    <location>
        <begin position="1"/>
        <end position="21"/>
    </location>
</feature>
<dbReference type="InterPro" id="IPR046158">
    <property type="entry name" value="DUF6160"/>
</dbReference>
<dbReference type="EMBL" id="CP100390">
    <property type="protein sequence ID" value="UZE96828.1"/>
    <property type="molecule type" value="Genomic_DNA"/>
</dbReference>
<evidence type="ECO:0000313" key="4">
    <source>
        <dbReference type="Proteomes" id="UP001163739"/>
    </source>
</evidence>
<keyword evidence="1" id="KW-0732">Signal</keyword>
<dbReference type="Pfam" id="PF19657">
    <property type="entry name" value="DUF6160"/>
    <property type="match status" value="1"/>
</dbReference>
<organism evidence="3 4">
    <name type="scientific">Alkalimarinus alittae</name>
    <dbReference type="NCBI Taxonomy" id="2961619"/>
    <lineage>
        <taxon>Bacteria</taxon>
        <taxon>Pseudomonadati</taxon>
        <taxon>Pseudomonadota</taxon>
        <taxon>Gammaproteobacteria</taxon>
        <taxon>Alteromonadales</taxon>
        <taxon>Alteromonadaceae</taxon>
        <taxon>Alkalimarinus</taxon>
    </lineage>
</organism>
<reference evidence="3" key="1">
    <citation type="submission" date="2022-06" db="EMBL/GenBank/DDBJ databases">
        <title>Alkalimarinus sp. nov., isolated from gut of a Alitta virens.</title>
        <authorList>
            <person name="Yang A.I."/>
            <person name="Shin N.-R."/>
        </authorList>
    </citation>
    <scope>NUCLEOTIDE SEQUENCE</scope>
    <source>
        <strain evidence="3">A2M4</strain>
    </source>
</reference>
<evidence type="ECO:0000259" key="2">
    <source>
        <dbReference type="Pfam" id="PF19657"/>
    </source>
</evidence>
<protein>
    <recommendedName>
        <fullName evidence="2">DUF6160 domain-containing protein</fullName>
    </recommendedName>
</protein>
<feature type="domain" description="DUF6160" evidence="2">
    <location>
        <begin position="6"/>
        <end position="56"/>
    </location>
</feature>
<proteinExistence type="predicted"/>